<dbReference type="InterPro" id="IPR002401">
    <property type="entry name" value="Cyt_P450_E_grp-I"/>
</dbReference>
<dbReference type="PRINTS" id="PR00463">
    <property type="entry name" value="EP450I"/>
</dbReference>
<protein>
    <recommendedName>
        <fullName evidence="11">Cytochrome P450 monooxygenase</fullName>
    </recommendedName>
</protein>
<dbReference type="EMBL" id="KV878586">
    <property type="protein sequence ID" value="OJJ59211.1"/>
    <property type="molecule type" value="Genomic_DNA"/>
</dbReference>
<keyword evidence="5 8" id="KW-0560">Oxidoreductase</keyword>
<dbReference type="PANTHER" id="PTHR24305">
    <property type="entry name" value="CYTOCHROME P450"/>
    <property type="match status" value="1"/>
</dbReference>
<feature type="binding site" description="axial binding residue" evidence="7">
    <location>
        <position position="438"/>
    </location>
    <ligand>
        <name>heme</name>
        <dbReference type="ChEBI" id="CHEBI:30413"/>
    </ligand>
    <ligandPart>
        <name>Fe</name>
        <dbReference type="ChEBI" id="CHEBI:18248"/>
    </ligandPart>
</feature>
<dbReference type="InterPro" id="IPR050121">
    <property type="entry name" value="Cytochrome_P450_monoxygenase"/>
</dbReference>
<evidence type="ECO:0008006" key="11">
    <source>
        <dbReference type="Google" id="ProtNLM"/>
    </source>
</evidence>
<reference evidence="10" key="1">
    <citation type="journal article" date="2017" name="Genome Biol.">
        <title>Comparative genomics reveals high biological diversity and specific adaptations in the industrially and medically important fungal genus Aspergillus.</title>
        <authorList>
            <person name="de Vries R.P."/>
            <person name="Riley R."/>
            <person name="Wiebenga A."/>
            <person name="Aguilar-Osorio G."/>
            <person name="Amillis S."/>
            <person name="Uchima C.A."/>
            <person name="Anderluh G."/>
            <person name="Asadollahi M."/>
            <person name="Askin M."/>
            <person name="Barry K."/>
            <person name="Battaglia E."/>
            <person name="Bayram O."/>
            <person name="Benocci T."/>
            <person name="Braus-Stromeyer S.A."/>
            <person name="Caldana C."/>
            <person name="Canovas D."/>
            <person name="Cerqueira G.C."/>
            <person name="Chen F."/>
            <person name="Chen W."/>
            <person name="Choi C."/>
            <person name="Clum A."/>
            <person name="Dos Santos R.A."/>
            <person name="Damasio A.R."/>
            <person name="Diallinas G."/>
            <person name="Emri T."/>
            <person name="Fekete E."/>
            <person name="Flipphi M."/>
            <person name="Freyberg S."/>
            <person name="Gallo A."/>
            <person name="Gournas C."/>
            <person name="Habgood R."/>
            <person name="Hainaut M."/>
            <person name="Harispe M.L."/>
            <person name="Henrissat B."/>
            <person name="Hilden K.S."/>
            <person name="Hope R."/>
            <person name="Hossain A."/>
            <person name="Karabika E."/>
            <person name="Karaffa L."/>
            <person name="Karanyi Z."/>
            <person name="Krasevec N."/>
            <person name="Kuo A."/>
            <person name="Kusch H."/>
            <person name="LaButti K."/>
            <person name="Lagendijk E.L."/>
            <person name="Lapidus A."/>
            <person name="Levasseur A."/>
            <person name="Lindquist E."/>
            <person name="Lipzen A."/>
            <person name="Logrieco A.F."/>
            <person name="MacCabe A."/>
            <person name="Maekelae M.R."/>
            <person name="Malavazi I."/>
            <person name="Melin P."/>
            <person name="Meyer V."/>
            <person name="Mielnichuk N."/>
            <person name="Miskei M."/>
            <person name="Molnar A.P."/>
            <person name="Mule G."/>
            <person name="Ngan C.Y."/>
            <person name="Orejas M."/>
            <person name="Orosz E."/>
            <person name="Ouedraogo J.P."/>
            <person name="Overkamp K.M."/>
            <person name="Park H.-S."/>
            <person name="Perrone G."/>
            <person name="Piumi F."/>
            <person name="Punt P.J."/>
            <person name="Ram A.F."/>
            <person name="Ramon A."/>
            <person name="Rauscher S."/>
            <person name="Record E."/>
            <person name="Riano-Pachon D.M."/>
            <person name="Robert V."/>
            <person name="Roehrig J."/>
            <person name="Ruller R."/>
            <person name="Salamov A."/>
            <person name="Salih N.S."/>
            <person name="Samson R.A."/>
            <person name="Sandor E."/>
            <person name="Sanguinetti M."/>
            <person name="Schuetze T."/>
            <person name="Sepcic K."/>
            <person name="Shelest E."/>
            <person name="Sherlock G."/>
            <person name="Sophianopoulou V."/>
            <person name="Squina F.M."/>
            <person name="Sun H."/>
            <person name="Susca A."/>
            <person name="Todd R.B."/>
            <person name="Tsang A."/>
            <person name="Unkles S.E."/>
            <person name="van de Wiele N."/>
            <person name="van Rossen-Uffink D."/>
            <person name="Oliveira J.V."/>
            <person name="Vesth T.C."/>
            <person name="Visser J."/>
            <person name="Yu J.-H."/>
            <person name="Zhou M."/>
            <person name="Andersen M.R."/>
            <person name="Archer D.B."/>
            <person name="Baker S.E."/>
            <person name="Benoit I."/>
            <person name="Brakhage A.A."/>
            <person name="Braus G.H."/>
            <person name="Fischer R."/>
            <person name="Frisvad J.C."/>
            <person name="Goldman G.H."/>
            <person name="Houbraken J."/>
            <person name="Oakley B."/>
            <person name="Pocsi I."/>
            <person name="Scazzocchio C."/>
            <person name="Seiboth B."/>
            <person name="vanKuyk P.A."/>
            <person name="Wortman J."/>
            <person name="Dyer P.S."/>
            <person name="Grigoriev I.V."/>
        </authorList>
    </citation>
    <scope>NUCLEOTIDE SEQUENCE [LARGE SCALE GENOMIC DNA]</scope>
    <source>
        <strain evidence="10">CBS 593.65</strain>
    </source>
</reference>
<gene>
    <name evidence="9" type="ORF">ASPSYDRAFT_45643</name>
</gene>
<organism evidence="9 10">
    <name type="scientific">Aspergillus sydowii CBS 593.65</name>
    <dbReference type="NCBI Taxonomy" id="1036612"/>
    <lineage>
        <taxon>Eukaryota</taxon>
        <taxon>Fungi</taxon>
        <taxon>Dikarya</taxon>
        <taxon>Ascomycota</taxon>
        <taxon>Pezizomycotina</taxon>
        <taxon>Eurotiomycetes</taxon>
        <taxon>Eurotiomycetidae</taxon>
        <taxon>Eurotiales</taxon>
        <taxon>Aspergillaceae</taxon>
        <taxon>Aspergillus</taxon>
        <taxon>Aspergillus subgen. Nidulantes</taxon>
    </lineage>
</organism>
<accession>A0A1L9TIK7</accession>
<dbReference type="FunFam" id="1.10.630.10:FF:000093">
    <property type="entry name" value="Cytochrome P450 monooxygenase"/>
    <property type="match status" value="1"/>
</dbReference>
<comment type="similarity">
    <text evidence="2 8">Belongs to the cytochrome P450 family.</text>
</comment>
<sequence>MDRLWLYALLGIVLWLAQKIYKIYTSPLRQIPGPISTKFTRIPLKQSILGGNRIYYIHALHQKYGPIVRISPDEVSISSLPDFKEIHRVGSPFLKSPWYKKFVTERPPGMFDMPGGREHADRRKLFARAFSKSELRRVWEGVVRQKVRMAVGQIKNELDAGGGVSANGERRCDVLKWWTFLATDVAGHLMFGEDFGMLQLGVKNEYIHVLESTMMGSGINSELPLVGFIGRHLPIPSIKSMFRASDYMTNYGRRAITNARTSSESSRNIFSGMIHESEKGSESLTDEDVVTEAGNLIVAGSDTTGITLTYLVWAVLSQPQLQPELEREVQDLKADYDDATLESLPLLNAVIKETLRLYGAAPGSLPRSVPEGGATLAGHFIPEGVTVSTQSWTIHRDENIFPNPDVFDASRWLKCEDTNSQSVSQMAFSPFGAGARTCLGIHLAYMELRLAAAEFFRECRGVKLAGDITWETMKPENYFLIAPSGHRCEIVRG</sequence>
<dbReference type="VEuPathDB" id="FungiDB:ASPSYDRAFT_45643"/>
<comment type="cofactor">
    <cofactor evidence="1 7">
        <name>heme</name>
        <dbReference type="ChEBI" id="CHEBI:30413"/>
    </cofactor>
</comment>
<dbReference type="CDD" id="cd11059">
    <property type="entry name" value="CYP_fungal"/>
    <property type="match status" value="1"/>
</dbReference>
<name>A0A1L9TIK7_9EURO</name>
<dbReference type="PANTHER" id="PTHR24305:SF96">
    <property type="entry name" value="CYTOCHROME P450 MONOOXYGENASE STCB-RELATED"/>
    <property type="match status" value="1"/>
</dbReference>
<dbReference type="PRINTS" id="PR00385">
    <property type="entry name" value="P450"/>
</dbReference>
<dbReference type="GO" id="GO:0044550">
    <property type="term" value="P:secondary metabolite biosynthetic process"/>
    <property type="evidence" value="ECO:0007669"/>
    <property type="project" value="UniProtKB-ARBA"/>
</dbReference>
<dbReference type="AlphaFoldDB" id="A0A1L9TIK7"/>
<dbReference type="Pfam" id="PF00067">
    <property type="entry name" value="p450"/>
    <property type="match status" value="1"/>
</dbReference>
<dbReference type="InterPro" id="IPR017972">
    <property type="entry name" value="Cyt_P450_CS"/>
</dbReference>
<proteinExistence type="inferred from homology"/>
<evidence type="ECO:0000313" key="9">
    <source>
        <dbReference type="EMBL" id="OJJ59211.1"/>
    </source>
</evidence>
<dbReference type="Gene3D" id="1.10.630.10">
    <property type="entry name" value="Cytochrome P450"/>
    <property type="match status" value="1"/>
</dbReference>
<evidence type="ECO:0000256" key="7">
    <source>
        <dbReference type="PIRSR" id="PIRSR602401-1"/>
    </source>
</evidence>
<evidence type="ECO:0000256" key="2">
    <source>
        <dbReference type="ARBA" id="ARBA00010617"/>
    </source>
</evidence>
<evidence type="ECO:0000256" key="3">
    <source>
        <dbReference type="ARBA" id="ARBA00022617"/>
    </source>
</evidence>
<evidence type="ECO:0000256" key="1">
    <source>
        <dbReference type="ARBA" id="ARBA00001971"/>
    </source>
</evidence>
<dbReference type="STRING" id="1036612.A0A1L9TIK7"/>
<dbReference type="GO" id="GO:0016705">
    <property type="term" value="F:oxidoreductase activity, acting on paired donors, with incorporation or reduction of molecular oxygen"/>
    <property type="evidence" value="ECO:0007669"/>
    <property type="project" value="InterPro"/>
</dbReference>
<evidence type="ECO:0000256" key="6">
    <source>
        <dbReference type="ARBA" id="ARBA00023004"/>
    </source>
</evidence>
<dbReference type="SUPFAM" id="SSF48264">
    <property type="entry name" value="Cytochrome P450"/>
    <property type="match status" value="1"/>
</dbReference>
<dbReference type="Proteomes" id="UP000184356">
    <property type="component" value="Unassembled WGS sequence"/>
</dbReference>
<dbReference type="GO" id="GO:0005506">
    <property type="term" value="F:iron ion binding"/>
    <property type="evidence" value="ECO:0007669"/>
    <property type="project" value="InterPro"/>
</dbReference>
<keyword evidence="6 7" id="KW-0408">Iron</keyword>
<dbReference type="GO" id="GO:0020037">
    <property type="term" value="F:heme binding"/>
    <property type="evidence" value="ECO:0007669"/>
    <property type="project" value="InterPro"/>
</dbReference>
<dbReference type="OrthoDB" id="1470350at2759"/>
<dbReference type="InterPro" id="IPR001128">
    <property type="entry name" value="Cyt_P450"/>
</dbReference>
<keyword evidence="10" id="KW-1185">Reference proteome</keyword>
<evidence type="ECO:0000256" key="8">
    <source>
        <dbReference type="RuleBase" id="RU000461"/>
    </source>
</evidence>
<keyword evidence="3 7" id="KW-0349">Heme</keyword>
<dbReference type="GeneID" id="63763157"/>
<dbReference type="GO" id="GO:0004497">
    <property type="term" value="F:monooxygenase activity"/>
    <property type="evidence" value="ECO:0007669"/>
    <property type="project" value="UniProtKB-KW"/>
</dbReference>
<keyword evidence="4 7" id="KW-0479">Metal-binding</keyword>
<evidence type="ECO:0000256" key="5">
    <source>
        <dbReference type="ARBA" id="ARBA00023002"/>
    </source>
</evidence>
<keyword evidence="8" id="KW-0503">Monooxygenase</keyword>
<dbReference type="PROSITE" id="PS00086">
    <property type="entry name" value="CYTOCHROME_P450"/>
    <property type="match status" value="1"/>
</dbReference>
<dbReference type="RefSeq" id="XP_040703017.1">
    <property type="nucleotide sequence ID" value="XM_040847084.1"/>
</dbReference>
<evidence type="ECO:0000313" key="10">
    <source>
        <dbReference type="Proteomes" id="UP000184356"/>
    </source>
</evidence>
<dbReference type="InterPro" id="IPR036396">
    <property type="entry name" value="Cyt_P450_sf"/>
</dbReference>
<evidence type="ECO:0000256" key="4">
    <source>
        <dbReference type="ARBA" id="ARBA00022723"/>
    </source>
</evidence>